<dbReference type="InterPro" id="IPR000184">
    <property type="entry name" value="Bac_surfAg_D15"/>
</dbReference>
<dbReference type="InterPro" id="IPR010827">
    <property type="entry name" value="BamA/TamA_POTRA"/>
</dbReference>
<comment type="function">
    <text evidence="8">Part of the outer membrane protein assembly complex, which is involved in assembly and insertion of beta-barrel proteins into the outer membrane.</text>
</comment>
<dbReference type="InterPro" id="IPR039910">
    <property type="entry name" value="D15-like"/>
</dbReference>
<comment type="subunit">
    <text evidence="8">Part of the Bam complex.</text>
</comment>
<organism evidence="11 12">
    <name type="scientific">Luteimonas viscosa</name>
    <dbReference type="NCBI Taxonomy" id="1132694"/>
    <lineage>
        <taxon>Bacteria</taxon>
        <taxon>Pseudomonadati</taxon>
        <taxon>Pseudomonadota</taxon>
        <taxon>Gammaproteobacteria</taxon>
        <taxon>Lysobacterales</taxon>
        <taxon>Lysobacteraceae</taxon>
        <taxon>Luteimonas</taxon>
    </lineage>
</organism>
<feature type="domain" description="POTRA" evidence="10">
    <location>
        <begin position="374"/>
        <end position="450"/>
    </location>
</feature>
<dbReference type="FunFam" id="3.10.20.310:FF:000003">
    <property type="entry name" value="Outer membrane protein assembly factor BamA"/>
    <property type="match status" value="1"/>
</dbReference>
<evidence type="ECO:0000259" key="10">
    <source>
        <dbReference type="PROSITE" id="PS51779"/>
    </source>
</evidence>
<dbReference type="InterPro" id="IPR023707">
    <property type="entry name" value="OM_assembly_BamA"/>
</dbReference>
<feature type="domain" description="POTRA" evidence="10">
    <location>
        <begin position="293"/>
        <end position="371"/>
    </location>
</feature>
<dbReference type="FunFam" id="3.10.20.310:FF:000002">
    <property type="entry name" value="Outer membrane protein assembly factor BamA"/>
    <property type="match status" value="1"/>
</dbReference>
<evidence type="ECO:0000256" key="1">
    <source>
        <dbReference type="ARBA" id="ARBA00004370"/>
    </source>
</evidence>
<evidence type="ECO:0000256" key="7">
    <source>
        <dbReference type="ARBA" id="ARBA00023237"/>
    </source>
</evidence>
<dbReference type="GO" id="GO:1990063">
    <property type="term" value="C:Bam protein complex"/>
    <property type="evidence" value="ECO:0007669"/>
    <property type="project" value="TreeGrafter"/>
</dbReference>
<keyword evidence="12" id="KW-1185">Reference proteome</keyword>
<dbReference type="NCBIfam" id="TIGR03303">
    <property type="entry name" value="OM_YaeT"/>
    <property type="match status" value="1"/>
</dbReference>
<accession>A0A5D4XWV2</accession>
<dbReference type="PANTHER" id="PTHR12815:SF23">
    <property type="entry name" value="OUTER MEMBRANE PROTEIN ASSEMBLY FACTOR BAMA"/>
    <property type="match status" value="1"/>
</dbReference>
<dbReference type="GO" id="GO:0043165">
    <property type="term" value="P:Gram-negative-bacterium-type cell outer membrane assembly"/>
    <property type="evidence" value="ECO:0007669"/>
    <property type="project" value="UniProtKB-UniRule"/>
</dbReference>
<dbReference type="OrthoDB" id="9803054at2"/>
<keyword evidence="6 8" id="KW-0472">Membrane</keyword>
<gene>
    <name evidence="8 11" type="primary">bamA</name>
    <name evidence="11" type="ORF">FZO89_14545</name>
</gene>
<dbReference type="GO" id="GO:0051205">
    <property type="term" value="P:protein insertion into membrane"/>
    <property type="evidence" value="ECO:0007669"/>
    <property type="project" value="UniProtKB-UniRule"/>
</dbReference>
<sequence precursor="true">MTRIPARHLLALALATAIAPAWAQQAVDPQAAFAVPEPAAAPQFAPGAGSFTVSDIRIDGLQRIGAGTVFTYLPIERGDTINQNRIGEAVRALYRTGFFEDIQVGRQGDILVITVTERPAINKLTLTGNKDIKTEDLTKGLADIGLSEGETFDRLALDRVTQELTRQYNNRGKYNVEIVPTVSRLDRNRVDVTIAVTEGKAAKIRHINLVGNEVFEQEELTDSWESGESNWLSWYRRDDQYSKEKLSGDLEKLHNHYLDRGYVDFSIDSTQVSISPDKRDMYISAGLTEGEIYTVSSVEVTGDTVLPKEDIEALVLTRDGQVFSRALLELSSDAITATLGNIGYAFAQVNTIPEVDREKRTVGVQLQVVPGPRVNVRRLVFKGNTRTSDEVMRREMRQFEGAWYSQAAIDRSKVRLQRLGYFESGSVNVETQPVPGSNDEVDVVFSVTETTSGSFVFGLGYSQLAGLTTSVQLSQNNFLGSGNRVSIEAQRNVYLQRYAFSFMNPYFTDDGLSLGYNLWWREFDNSEFNTAQYSSTNAAGQMVLGLPITESDTISALFGIDRNQIFAFRGSSPESIVDYIDAVGNRTFHAWRTELAWARDSRNDYLQPTRGTLQRVSLETTLPGSTVEYYKLNYEFSKYWHINRALVLNTRFEIGYGDSYGDDTYRVFCRSLGGQPLPPPGSTAPDPADIPGGEECAAGSVYDKTLVASGLPFFENFYAGGARSVRGFRDNTLGPREAAFNSSYLQPIGGSLKTVGSLEMFFPQLIKSPAARVSAFVDVGNVFRDVDAFESSELRASAGIALMWRAPVGPISISYAYPLRTQDEIRGENGALIQQGDELERLQFTFGGAF</sequence>
<evidence type="ECO:0000313" key="12">
    <source>
        <dbReference type="Proteomes" id="UP000324973"/>
    </source>
</evidence>
<reference evidence="11 12" key="1">
    <citation type="submission" date="2019-08" db="EMBL/GenBank/DDBJ databases">
        <title>Luteimonas viscosus sp. nov., isolated from soil of a sunflower field.</title>
        <authorList>
            <person name="Jianli Z."/>
            <person name="Ying Z."/>
        </authorList>
    </citation>
    <scope>NUCLEOTIDE SEQUENCE [LARGE SCALE GENOMIC DNA]</scope>
    <source>
        <strain evidence="11 12">XBU10</strain>
    </source>
</reference>
<keyword evidence="7 8" id="KW-0998">Cell outer membrane</keyword>
<evidence type="ECO:0000256" key="5">
    <source>
        <dbReference type="ARBA" id="ARBA00022737"/>
    </source>
</evidence>
<evidence type="ECO:0000256" key="9">
    <source>
        <dbReference type="NCBIfam" id="TIGR03303"/>
    </source>
</evidence>
<dbReference type="AlphaFoldDB" id="A0A5D4XWV2"/>
<evidence type="ECO:0000256" key="8">
    <source>
        <dbReference type="HAMAP-Rule" id="MF_01430"/>
    </source>
</evidence>
<proteinExistence type="inferred from homology"/>
<evidence type="ECO:0000256" key="3">
    <source>
        <dbReference type="ARBA" id="ARBA00022692"/>
    </source>
</evidence>
<name>A0A5D4XWV2_9GAMM</name>
<dbReference type="HAMAP" id="MF_01430">
    <property type="entry name" value="OM_assembly_BamA"/>
    <property type="match status" value="1"/>
</dbReference>
<comment type="subcellular location">
    <subcellularLocation>
        <location evidence="8">Cell outer membrane</location>
    </subcellularLocation>
    <subcellularLocation>
        <location evidence="1">Membrane</location>
    </subcellularLocation>
</comment>
<dbReference type="Pfam" id="PF07244">
    <property type="entry name" value="POTRA"/>
    <property type="match status" value="5"/>
</dbReference>
<dbReference type="PROSITE" id="PS51779">
    <property type="entry name" value="POTRA"/>
    <property type="match status" value="4"/>
</dbReference>
<dbReference type="Proteomes" id="UP000324973">
    <property type="component" value="Unassembled WGS sequence"/>
</dbReference>
<feature type="domain" description="POTRA" evidence="10">
    <location>
        <begin position="51"/>
        <end position="118"/>
    </location>
</feature>
<evidence type="ECO:0000256" key="6">
    <source>
        <dbReference type="ARBA" id="ARBA00023136"/>
    </source>
</evidence>
<protein>
    <recommendedName>
        <fullName evidence="8 9">Outer membrane protein assembly factor BamA</fullName>
    </recommendedName>
</protein>
<keyword evidence="2 8" id="KW-1134">Transmembrane beta strand</keyword>
<dbReference type="InterPro" id="IPR034746">
    <property type="entry name" value="POTRA"/>
</dbReference>
<keyword evidence="5 8" id="KW-0677">Repeat</keyword>
<dbReference type="FunFam" id="3.10.20.310:FF:000015">
    <property type="entry name" value="Outer membrane protein assembly factor BamA"/>
    <property type="match status" value="1"/>
</dbReference>
<comment type="caution">
    <text evidence="11">The sequence shown here is derived from an EMBL/GenBank/DDBJ whole genome shotgun (WGS) entry which is preliminary data.</text>
</comment>
<dbReference type="Pfam" id="PF01103">
    <property type="entry name" value="Omp85"/>
    <property type="match status" value="1"/>
</dbReference>
<dbReference type="Gene3D" id="3.10.20.310">
    <property type="entry name" value="membrane protein fhac"/>
    <property type="match status" value="5"/>
</dbReference>
<evidence type="ECO:0000256" key="4">
    <source>
        <dbReference type="ARBA" id="ARBA00022729"/>
    </source>
</evidence>
<feature type="domain" description="POTRA" evidence="10">
    <location>
        <begin position="119"/>
        <end position="199"/>
    </location>
</feature>
<dbReference type="EMBL" id="VTFT01000001">
    <property type="protein sequence ID" value="TYT27380.1"/>
    <property type="molecule type" value="Genomic_DNA"/>
</dbReference>
<feature type="chain" id="PRO_5023265144" description="Outer membrane protein assembly factor BamA" evidence="8">
    <location>
        <begin position="24"/>
        <end position="850"/>
    </location>
</feature>
<dbReference type="PIRSF" id="PIRSF006076">
    <property type="entry name" value="OM_assembly_OMP85"/>
    <property type="match status" value="1"/>
</dbReference>
<evidence type="ECO:0000256" key="2">
    <source>
        <dbReference type="ARBA" id="ARBA00022452"/>
    </source>
</evidence>
<dbReference type="PANTHER" id="PTHR12815">
    <property type="entry name" value="SORTING AND ASSEMBLY MACHINERY SAMM50 PROTEIN FAMILY MEMBER"/>
    <property type="match status" value="1"/>
</dbReference>
<keyword evidence="4 8" id="KW-0732">Signal</keyword>
<keyword evidence="3 8" id="KW-0812">Transmembrane</keyword>
<dbReference type="RefSeq" id="WP_149103931.1">
    <property type="nucleotide sequence ID" value="NZ_VTFT01000001.1"/>
</dbReference>
<dbReference type="Gene3D" id="2.40.160.50">
    <property type="entry name" value="membrane protein fhac: a member of the omp85/tpsb transporter family"/>
    <property type="match status" value="1"/>
</dbReference>
<comment type="similarity">
    <text evidence="8">Belongs to the BamA family.</text>
</comment>
<feature type="signal peptide" evidence="8">
    <location>
        <begin position="1"/>
        <end position="23"/>
    </location>
</feature>
<evidence type="ECO:0000313" key="11">
    <source>
        <dbReference type="EMBL" id="TYT27380.1"/>
    </source>
</evidence>